<organism evidence="2 3">
    <name type="scientific">Streptomyces viridochromogenes Tue57</name>
    <dbReference type="NCBI Taxonomy" id="1160705"/>
    <lineage>
        <taxon>Bacteria</taxon>
        <taxon>Bacillati</taxon>
        <taxon>Actinomycetota</taxon>
        <taxon>Actinomycetes</taxon>
        <taxon>Kitasatosporales</taxon>
        <taxon>Streptomycetaceae</taxon>
        <taxon>Streptomyces</taxon>
    </lineage>
</organism>
<dbReference type="PATRIC" id="fig|1160705.3.peg.5180"/>
<evidence type="ECO:0000313" key="3">
    <source>
        <dbReference type="Proteomes" id="UP000011205"/>
    </source>
</evidence>
<reference evidence="2 3" key="1">
    <citation type="journal article" date="2013" name="Genome Announc.">
        <title>Draft Genome Sequence of Streptomyces viridochromogenes Strain Tu57, Producer of Avilamycin.</title>
        <authorList>
            <person name="Gruning B.A."/>
            <person name="Erxleben A."/>
            <person name="Hahnlein A."/>
            <person name="Gunther S."/>
        </authorList>
    </citation>
    <scope>NUCLEOTIDE SEQUENCE [LARGE SCALE GENOMIC DNA]</scope>
    <source>
        <strain evidence="2 3">Tue57</strain>
    </source>
</reference>
<dbReference type="EMBL" id="AMLP01000155">
    <property type="protein sequence ID" value="ELS53806.1"/>
    <property type="molecule type" value="Genomic_DNA"/>
</dbReference>
<name>L8P888_STRVR</name>
<dbReference type="AlphaFoldDB" id="L8P888"/>
<proteinExistence type="predicted"/>
<dbReference type="Proteomes" id="UP000011205">
    <property type="component" value="Unassembled WGS sequence"/>
</dbReference>
<evidence type="ECO:0000256" key="1">
    <source>
        <dbReference type="SAM" id="MobiDB-lite"/>
    </source>
</evidence>
<protein>
    <submittedName>
        <fullName evidence="2">Uncharacterized protein</fullName>
    </submittedName>
</protein>
<accession>L8P888</accession>
<sequence length="41" mass="4162">MLVGTRVDTERSRARWGAAGTGGYGPPSGGPATGHSFSVRT</sequence>
<feature type="region of interest" description="Disordered" evidence="1">
    <location>
        <begin position="1"/>
        <end position="41"/>
    </location>
</feature>
<comment type="caution">
    <text evidence="2">The sequence shown here is derived from an EMBL/GenBank/DDBJ whole genome shotgun (WGS) entry which is preliminary data.</text>
</comment>
<evidence type="ECO:0000313" key="2">
    <source>
        <dbReference type="EMBL" id="ELS53806.1"/>
    </source>
</evidence>
<gene>
    <name evidence="2" type="ORF">STVIR_5238</name>
</gene>